<evidence type="ECO:0000256" key="1">
    <source>
        <dbReference type="ARBA" id="ARBA00006272"/>
    </source>
</evidence>
<evidence type="ECO:0000256" key="3">
    <source>
        <dbReference type="ARBA" id="ARBA00022670"/>
    </source>
</evidence>
<dbReference type="Gene3D" id="2.40.30.40">
    <property type="entry name" value="Peptidase M42, domain 2"/>
    <property type="match status" value="1"/>
</dbReference>
<name>A0A851GH96_9BACT</name>
<feature type="binding site" evidence="8">
    <location>
        <position position="231"/>
    </location>
    <ligand>
        <name>Zn(2+)</name>
        <dbReference type="ChEBI" id="CHEBI:29105"/>
        <label>1</label>
    </ligand>
</feature>
<dbReference type="InterPro" id="IPR051464">
    <property type="entry name" value="Peptidase_M42_aminopept"/>
</dbReference>
<dbReference type="Gene3D" id="3.40.630.10">
    <property type="entry name" value="Zn peptidases"/>
    <property type="match status" value="1"/>
</dbReference>
<keyword evidence="5 9" id="KW-0378">Hydrolase</keyword>
<dbReference type="RefSeq" id="WP_178931131.1">
    <property type="nucleotide sequence ID" value="NZ_JACBAZ010000001.1"/>
</dbReference>
<dbReference type="InterPro" id="IPR008007">
    <property type="entry name" value="Peptidase_M42"/>
</dbReference>
<dbReference type="SUPFAM" id="SSF101821">
    <property type="entry name" value="Aminopeptidase/glucanase lid domain"/>
    <property type="match status" value="1"/>
</dbReference>
<comment type="cofactor">
    <cofactor evidence="8">
        <name>a divalent metal cation</name>
        <dbReference type="ChEBI" id="CHEBI:60240"/>
    </cofactor>
    <text evidence="8">Binds 2 divalent metal cations per subunit.</text>
</comment>
<evidence type="ECO:0000256" key="8">
    <source>
        <dbReference type="PIRSR" id="PIRSR001123-2"/>
    </source>
</evidence>
<accession>A0A851GH96</accession>
<dbReference type="GO" id="GO:0006508">
    <property type="term" value="P:proteolysis"/>
    <property type="evidence" value="ECO:0007669"/>
    <property type="project" value="UniProtKB-KW"/>
</dbReference>
<dbReference type="SUPFAM" id="SSF53187">
    <property type="entry name" value="Zn-dependent exopeptidases"/>
    <property type="match status" value="1"/>
</dbReference>
<evidence type="ECO:0000256" key="6">
    <source>
        <dbReference type="PIRNR" id="PIRNR001123"/>
    </source>
</evidence>
<evidence type="ECO:0000313" key="9">
    <source>
        <dbReference type="EMBL" id="NWK54615.1"/>
    </source>
</evidence>
<feature type="binding site" evidence="8">
    <location>
        <position position="174"/>
    </location>
    <ligand>
        <name>Zn(2+)</name>
        <dbReference type="ChEBI" id="CHEBI:29105"/>
        <label>1</label>
    </ligand>
</feature>
<evidence type="ECO:0000313" key="10">
    <source>
        <dbReference type="Proteomes" id="UP000557872"/>
    </source>
</evidence>
<evidence type="ECO:0000256" key="2">
    <source>
        <dbReference type="ARBA" id="ARBA00022438"/>
    </source>
</evidence>
<comment type="caution">
    <text evidence="9">The sequence shown here is derived from an EMBL/GenBank/DDBJ whole genome shotgun (WGS) entry which is preliminary data.</text>
</comment>
<feature type="active site" description="Proton acceptor" evidence="7">
    <location>
        <position position="208"/>
    </location>
</feature>
<evidence type="ECO:0000256" key="4">
    <source>
        <dbReference type="ARBA" id="ARBA00022723"/>
    </source>
</evidence>
<gene>
    <name evidence="9" type="ORF">HW115_03270</name>
</gene>
<feature type="binding site" evidence="8">
    <location>
        <position position="320"/>
    </location>
    <ligand>
        <name>Zn(2+)</name>
        <dbReference type="ChEBI" id="CHEBI:29105"/>
        <label>2</label>
    </ligand>
</feature>
<dbReference type="PANTHER" id="PTHR32481:SF0">
    <property type="entry name" value="AMINOPEPTIDASE YPDE-RELATED"/>
    <property type="match status" value="1"/>
</dbReference>
<dbReference type="PANTHER" id="PTHR32481">
    <property type="entry name" value="AMINOPEPTIDASE"/>
    <property type="match status" value="1"/>
</dbReference>
<feature type="binding site" evidence="8">
    <location>
        <position position="65"/>
    </location>
    <ligand>
        <name>Zn(2+)</name>
        <dbReference type="ChEBI" id="CHEBI:29105"/>
        <label>1</label>
    </ligand>
</feature>
<dbReference type="InterPro" id="IPR023367">
    <property type="entry name" value="Peptidase_M42_dom2"/>
</dbReference>
<keyword evidence="2" id="KW-0031">Aminopeptidase</keyword>
<evidence type="ECO:0000256" key="7">
    <source>
        <dbReference type="PIRSR" id="PIRSR001123-1"/>
    </source>
</evidence>
<keyword evidence="4 8" id="KW-0479">Metal-binding</keyword>
<dbReference type="Proteomes" id="UP000557872">
    <property type="component" value="Unassembled WGS sequence"/>
</dbReference>
<keyword evidence="10" id="KW-1185">Reference proteome</keyword>
<dbReference type="AlphaFoldDB" id="A0A851GH96"/>
<dbReference type="PIRSF" id="PIRSF001123">
    <property type="entry name" value="PepA_GA"/>
    <property type="match status" value="1"/>
</dbReference>
<reference evidence="9 10" key="1">
    <citation type="submission" date="2020-07" db="EMBL/GenBank/DDBJ databases">
        <title>Roseicoccus Jingziensis gen. nov., sp. nov., isolated from coastal seawater.</title>
        <authorList>
            <person name="Feng X."/>
        </authorList>
    </citation>
    <scope>NUCLEOTIDE SEQUENCE [LARGE SCALE GENOMIC DNA]</scope>
    <source>
        <strain evidence="9 10">N1E253</strain>
    </source>
</reference>
<sequence>MAIDISLLSRICEAPGAPGFEIKIRELVLKELKGLVDDVRVDNMGNVIALKKGKSSKKKVMAAAHMDEIGFMVTHIDDNGFIRFNPLGGFDPKTLTSQRIIVHGKKDLIGVMGCKPIHIMSPEERGKNMKLTDYFIDLGMSKKQVEKVVSIGDPITRLSELLELGDCVNVKSLDNRVSVFVLLEALRSIKKSRRKPAYDFYAAFTVQEEVGIRGANVSALEIQPDFGIGLDTTIAFDTPGAQPQEKVTSLGDGAAIKIMDSSAICDYRMVAFMKKTADAKKIKWQPEILSAGGTDTAGLQRMVPGGSIAGAISIPTRNVHQSTEMSNKKDIEHCINLLAACVCDMDKGDWKF</sequence>
<feature type="binding site" evidence="8">
    <location>
        <position position="209"/>
    </location>
    <ligand>
        <name>Zn(2+)</name>
        <dbReference type="ChEBI" id="CHEBI:29105"/>
        <label>2</label>
    </ligand>
</feature>
<keyword evidence="3" id="KW-0645">Protease</keyword>
<dbReference type="GO" id="GO:0046872">
    <property type="term" value="F:metal ion binding"/>
    <property type="evidence" value="ECO:0007669"/>
    <property type="project" value="UniProtKB-UniRule"/>
</dbReference>
<dbReference type="Pfam" id="PF05343">
    <property type="entry name" value="Peptidase_M42"/>
    <property type="match status" value="1"/>
</dbReference>
<dbReference type="EMBL" id="JACBAZ010000001">
    <property type="protein sequence ID" value="NWK54615.1"/>
    <property type="molecule type" value="Genomic_DNA"/>
</dbReference>
<feature type="binding site" evidence="8">
    <location>
        <position position="174"/>
    </location>
    <ligand>
        <name>Zn(2+)</name>
        <dbReference type="ChEBI" id="CHEBI:29105"/>
        <label>2</label>
    </ligand>
</feature>
<comment type="similarity">
    <text evidence="1 6">Belongs to the peptidase M42 family.</text>
</comment>
<protein>
    <submittedName>
        <fullName evidence="9">M20/M25/M40 family metallo-hydrolase</fullName>
    </submittedName>
</protein>
<proteinExistence type="inferred from homology"/>
<evidence type="ECO:0000256" key="5">
    <source>
        <dbReference type="ARBA" id="ARBA00022801"/>
    </source>
</evidence>
<organism evidence="9 10">
    <name type="scientific">Oceaniferula marina</name>
    <dbReference type="NCBI Taxonomy" id="2748318"/>
    <lineage>
        <taxon>Bacteria</taxon>
        <taxon>Pseudomonadati</taxon>
        <taxon>Verrucomicrobiota</taxon>
        <taxon>Verrucomicrobiia</taxon>
        <taxon>Verrucomicrobiales</taxon>
        <taxon>Verrucomicrobiaceae</taxon>
        <taxon>Oceaniferula</taxon>
    </lineage>
</organism>
<dbReference type="GO" id="GO:0004177">
    <property type="term" value="F:aminopeptidase activity"/>
    <property type="evidence" value="ECO:0007669"/>
    <property type="project" value="UniProtKB-UniRule"/>
</dbReference>